<feature type="domain" description="BHLH" evidence="5">
    <location>
        <begin position="40"/>
        <end position="66"/>
    </location>
</feature>
<dbReference type="PANTHER" id="PTHR47001:SF1">
    <property type="entry name" value="TRANSCRIPTION FACTOR BHLH11"/>
    <property type="match status" value="1"/>
</dbReference>
<dbReference type="HOGENOM" id="CLU_1456694_0_0_1"/>
<dbReference type="GO" id="GO:0003700">
    <property type="term" value="F:DNA-binding transcription factor activity"/>
    <property type="evidence" value="ECO:0007669"/>
    <property type="project" value="InterPro"/>
</dbReference>
<dbReference type="InterPro" id="IPR036638">
    <property type="entry name" value="HLH_DNA-bd_sf"/>
</dbReference>
<dbReference type="GO" id="GO:0046983">
    <property type="term" value="F:protein dimerization activity"/>
    <property type="evidence" value="ECO:0007669"/>
    <property type="project" value="InterPro"/>
</dbReference>
<evidence type="ECO:0000256" key="3">
    <source>
        <dbReference type="ARBA" id="ARBA00023163"/>
    </source>
</evidence>
<feature type="compositionally biased region" description="Basic and acidic residues" evidence="4">
    <location>
        <begin position="1"/>
        <end position="18"/>
    </location>
</feature>
<keyword evidence="3" id="KW-0804">Transcription</keyword>
<evidence type="ECO:0000256" key="1">
    <source>
        <dbReference type="ARBA" id="ARBA00005510"/>
    </source>
</evidence>
<feature type="compositionally biased region" description="Polar residues" evidence="4">
    <location>
        <begin position="26"/>
        <end position="37"/>
    </location>
</feature>
<dbReference type="AlphaFoldDB" id="A0A0E0JZD8"/>
<evidence type="ECO:0000313" key="7">
    <source>
        <dbReference type="Proteomes" id="UP000026962"/>
    </source>
</evidence>
<name>A0A0E0JZD8_ORYPU</name>
<keyword evidence="7" id="KW-1185">Reference proteome</keyword>
<dbReference type="Proteomes" id="UP000026962">
    <property type="component" value="Chromosome 2"/>
</dbReference>
<comment type="similarity">
    <text evidence="1">Belongs to the bHLH protein family.</text>
</comment>
<dbReference type="Pfam" id="PF00010">
    <property type="entry name" value="HLH"/>
    <property type="match status" value="1"/>
</dbReference>
<evidence type="ECO:0000259" key="5">
    <source>
        <dbReference type="Pfam" id="PF00010"/>
    </source>
</evidence>
<dbReference type="SUPFAM" id="SSF47459">
    <property type="entry name" value="HLH, helix-loop-helix DNA-binding domain"/>
    <property type="match status" value="1"/>
</dbReference>
<evidence type="ECO:0000256" key="2">
    <source>
        <dbReference type="ARBA" id="ARBA00023015"/>
    </source>
</evidence>
<feature type="region of interest" description="Disordered" evidence="4">
    <location>
        <begin position="1"/>
        <end position="37"/>
    </location>
</feature>
<protein>
    <recommendedName>
        <fullName evidence="5">BHLH domain-containing protein</fullName>
    </recommendedName>
</protein>
<reference evidence="6" key="2">
    <citation type="submission" date="2018-05" db="EMBL/GenBank/DDBJ databases">
        <title>OpunRS2 (Oryza punctata Reference Sequence Version 2).</title>
        <authorList>
            <person name="Zhang J."/>
            <person name="Kudrna D."/>
            <person name="Lee S."/>
            <person name="Talag J."/>
            <person name="Welchert J."/>
            <person name="Wing R.A."/>
        </authorList>
    </citation>
    <scope>NUCLEOTIDE SEQUENCE [LARGE SCALE GENOMIC DNA]</scope>
</reference>
<evidence type="ECO:0000313" key="6">
    <source>
        <dbReference type="EnsemblPlants" id="OPUNC02G13570.3"/>
    </source>
</evidence>
<keyword evidence="2" id="KW-0805">Transcription regulation</keyword>
<dbReference type="PANTHER" id="PTHR47001">
    <property type="entry name" value="TRANSCRIPTION FACTOR BHLH121"/>
    <property type="match status" value="1"/>
</dbReference>
<accession>A0A0E0JZD8</accession>
<evidence type="ECO:0000256" key="4">
    <source>
        <dbReference type="SAM" id="MobiDB-lite"/>
    </source>
</evidence>
<organism evidence="6">
    <name type="scientific">Oryza punctata</name>
    <name type="common">Red rice</name>
    <dbReference type="NCBI Taxonomy" id="4537"/>
    <lineage>
        <taxon>Eukaryota</taxon>
        <taxon>Viridiplantae</taxon>
        <taxon>Streptophyta</taxon>
        <taxon>Embryophyta</taxon>
        <taxon>Tracheophyta</taxon>
        <taxon>Spermatophyta</taxon>
        <taxon>Magnoliopsida</taxon>
        <taxon>Liliopsida</taxon>
        <taxon>Poales</taxon>
        <taxon>Poaceae</taxon>
        <taxon>BOP clade</taxon>
        <taxon>Oryzoideae</taxon>
        <taxon>Oryzeae</taxon>
        <taxon>Oryzinae</taxon>
        <taxon>Oryza</taxon>
    </lineage>
</organism>
<dbReference type="GO" id="GO:0006879">
    <property type="term" value="P:intracellular iron ion homeostasis"/>
    <property type="evidence" value="ECO:0007669"/>
    <property type="project" value="InterPro"/>
</dbReference>
<proteinExistence type="inferred from homology"/>
<dbReference type="Gramene" id="OPUNC02G13570.3">
    <property type="protein sequence ID" value="OPUNC02G13570.3"/>
    <property type="gene ID" value="OPUNC02G13570"/>
</dbReference>
<dbReference type="InterPro" id="IPR011598">
    <property type="entry name" value="bHLH_dom"/>
</dbReference>
<dbReference type="InterPro" id="IPR044579">
    <property type="entry name" value="bHLH11/121"/>
</dbReference>
<sequence>MDPRSHQAQEDGFFHPRDSACPADSSGRTECKTQGSIVTRKVQKADREKMRRDRLNEQFQELGSTLGMAQLSPEGIRQFISPHFKCSSLSLLNGDLGDQVLCQQCAGGDPARDHSASSGTLVIPEHHRLTSSSSITAAVFVGPQRQHVVVCYTLYPDCHPLWPNLPRCSPSTTLASSAISTNGWPS</sequence>
<reference evidence="6" key="1">
    <citation type="submission" date="2015-04" db="UniProtKB">
        <authorList>
            <consortium name="EnsemblPlants"/>
        </authorList>
    </citation>
    <scope>IDENTIFICATION</scope>
</reference>
<dbReference type="EnsemblPlants" id="OPUNC02G13570.3">
    <property type="protein sequence ID" value="OPUNC02G13570.3"/>
    <property type="gene ID" value="OPUNC02G13570"/>
</dbReference>